<dbReference type="SMART" id="SM00034">
    <property type="entry name" value="CLECT"/>
    <property type="match status" value="1"/>
</dbReference>
<sequence>MGPSIIDRKRGPPVQQCGPLPDWQRGPTPIDGKRYKQAASGSDVSFPINLPFCETVSVLVQSEEPEPEMNLPTLLYLLALFIVGGRTRGGKTSVKTGSSVAESAQGMVTVFVQIEGEPGQRAEVSVQTEAIPSKMSSASTQTEPIDQPDESLMIELRSLREEIQCLRSIRDDETFIDGIIQELSQIAEREPDKTILESPRASRTSDLNPTVGIQEVTGDADTWQLVTSSTGNCARENCLCAQGFCATGWVQYKDACYMNYTTRMSWVDAEAKCQSINSHLASIHSVEENDFIYALMGKIHNYKAGLAYWIGGFDTLKEGLYMWTDGSSWDFATFGSGQPDNFRNEDYIGSWFPKNGHITWNDYLSNSSFPFVCKYSLKNRISCESGPRKT</sequence>
<evidence type="ECO:0000256" key="1">
    <source>
        <dbReference type="SAM" id="MobiDB-lite"/>
    </source>
</evidence>
<proteinExistence type="predicted"/>
<feature type="compositionally biased region" description="Basic and acidic residues" evidence="1">
    <location>
        <begin position="1"/>
        <end position="10"/>
    </location>
</feature>
<dbReference type="AlphaFoldDB" id="A0A6P8NKQ4"/>
<dbReference type="InParanoid" id="A0A6P8NKQ4"/>
<dbReference type="GeneID" id="117348507"/>
<keyword evidence="3" id="KW-1185">Reference proteome</keyword>
<dbReference type="PANTHER" id="PTHR22803">
    <property type="entry name" value="MANNOSE, PHOSPHOLIPASE, LECTIN RECEPTOR RELATED"/>
    <property type="match status" value="1"/>
</dbReference>
<dbReference type="RefSeq" id="XP_033776612.1">
    <property type="nucleotide sequence ID" value="XM_033920721.1"/>
</dbReference>
<evidence type="ECO:0000313" key="4">
    <source>
        <dbReference type="RefSeq" id="XP_033776612.1"/>
    </source>
</evidence>
<dbReference type="Gene3D" id="3.10.100.10">
    <property type="entry name" value="Mannose-Binding Protein A, subunit A"/>
    <property type="match status" value="1"/>
</dbReference>
<organism evidence="3 4">
    <name type="scientific">Geotrypetes seraphini</name>
    <name type="common">Gaboon caecilian</name>
    <name type="synonym">Caecilia seraphini</name>
    <dbReference type="NCBI Taxonomy" id="260995"/>
    <lineage>
        <taxon>Eukaryota</taxon>
        <taxon>Metazoa</taxon>
        <taxon>Chordata</taxon>
        <taxon>Craniata</taxon>
        <taxon>Vertebrata</taxon>
        <taxon>Euteleostomi</taxon>
        <taxon>Amphibia</taxon>
        <taxon>Gymnophiona</taxon>
        <taxon>Geotrypetes</taxon>
    </lineage>
</organism>
<dbReference type="InterPro" id="IPR001304">
    <property type="entry name" value="C-type_lectin-like"/>
</dbReference>
<evidence type="ECO:0000313" key="3">
    <source>
        <dbReference type="Proteomes" id="UP000515159"/>
    </source>
</evidence>
<feature type="region of interest" description="Disordered" evidence="1">
    <location>
        <begin position="1"/>
        <end position="35"/>
    </location>
</feature>
<dbReference type="Pfam" id="PF00059">
    <property type="entry name" value="Lectin_C"/>
    <property type="match status" value="1"/>
</dbReference>
<dbReference type="InterPro" id="IPR050111">
    <property type="entry name" value="C-type_lectin/snaclec_domain"/>
</dbReference>
<gene>
    <name evidence="4" type="primary">LOC117348507</name>
</gene>
<dbReference type="InterPro" id="IPR016187">
    <property type="entry name" value="CTDL_fold"/>
</dbReference>
<dbReference type="InterPro" id="IPR016186">
    <property type="entry name" value="C-type_lectin-like/link_sf"/>
</dbReference>
<protein>
    <submittedName>
        <fullName evidence="4">Asialoglycoprotein receptor 1-like</fullName>
    </submittedName>
</protein>
<accession>A0A6P8NKQ4</accession>
<name>A0A6P8NKQ4_GEOSA</name>
<dbReference type="OrthoDB" id="418245at2759"/>
<dbReference type="KEGG" id="gsh:117348507"/>
<dbReference type="PROSITE" id="PS50041">
    <property type="entry name" value="C_TYPE_LECTIN_2"/>
    <property type="match status" value="1"/>
</dbReference>
<dbReference type="Proteomes" id="UP000515159">
    <property type="component" value="Chromosome 14"/>
</dbReference>
<feature type="domain" description="C-type lectin" evidence="2">
    <location>
        <begin position="252"/>
        <end position="374"/>
    </location>
</feature>
<evidence type="ECO:0000259" key="2">
    <source>
        <dbReference type="PROSITE" id="PS50041"/>
    </source>
</evidence>
<reference evidence="4" key="1">
    <citation type="submission" date="2025-08" db="UniProtKB">
        <authorList>
            <consortium name="RefSeq"/>
        </authorList>
    </citation>
    <scope>IDENTIFICATION</scope>
</reference>
<dbReference type="SUPFAM" id="SSF56436">
    <property type="entry name" value="C-type lectin-like"/>
    <property type="match status" value="1"/>
</dbReference>